<evidence type="ECO:0000313" key="3">
    <source>
        <dbReference type="WBParaSite" id="ECPE_0000341501-mRNA-1"/>
    </source>
</evidence>
<gene>
    <name evidence="1" type="ORF">ECPE_LOCUS3412</name>
</gene>
<accession>A0A183A8X7</accession>
<proteinExistence type="predicted"/>
<sequence length="174" mass="19445">MNTKGPTRSKIRTTIEHEIPLSPVVPVTVWSEQNAIKPIHVYDTHQNTLLNGTSKHSKINQMGPPMLFSDLESDSSSTESVSNIYQIVSPDTAVKPVLKQYIQTHPYTVQPRVVHSTVEIQDDSYDPAQHLQPNGLVTLLNPNDPDGPTVTDQGPVYLYATRVKHNDHKSHYSD</sequence>
<evidence type="ECO:0000313" key="1">
    <source>
        <dbReference type="EMBL" id="VDP69445.1"/>
    </source>
</evidence>
<dbReference type="EMBL" id="UZAN01040375">
    <property type="protein sequence ID" value="VDP69445.1"/>
    <property type="molecule type" value="Genomic_DNA"/>
</dbReference>
<evidence type="ECO:0000313" key="2">
    <source>
        <dbReference type="Proteomes" id="UP000272942"/>
    </source>
</evidence>
<keyword evidence="2" id="KW-1185">Reference proteome</keyword>
<protein>
    <submittedName>
        <fullName evidence="3">CP2 domain-containing protein</fullName>
    </submittedName>
</protein>
<dbReference type="OrthoDB" id="10499823at2759"/>
<organism evidence="3">
    <name type="scientific">Echinostoma caproni</name>
    <dbReference type="NCBI Taxonomy" id="27848"/>
    <lineage>
        <taxon>Eukaryota</taxon>
        <taxon>Metazoa</taxon>
        <taxon>Spiralia</taxon>
        <taxon>Lophotrochozoa</taxon>
        <taxon>Platyhelminthes</taxon>
        <taxon>Trematoda</taxon>
        <taxon>Digenea</taxon>
        <taxon>Plagiorchiida</taxon>
        <taxon>Echinostomata</taxon>
        <taxon>Echinostomatoidea</taxon>
        <taxon>Echinostomatidae</taxon>
        <taxon>Echinostoma</taxon>
    </lineage>
</organism>
<dbReference type="WBParaSite" id="ECPE_0000341501-mRNA-1">
    <property type="protein sequence ID" value="ECPE_0000341501-mRNA-1"/>
    <property type="gene ID" value="ECPE_0000341501"/>
</dbReference>
<dbReference type="AlphaFoldDB" id="A0A183A8X7"/>
<name>A0A183A8X7_9TREM</name>
<reference evidence="1 2" key="2">
    <citation type="submission" date="2018-11" db="EMBL/GenBank/DDBJ databases">
        <authorList>
            <consortium name="Pathogen Informatics"/>
        </authorList>
    </citation>
    <scope>NUCLEOTIDE SEQUENCE [LARGE SCALE GENOMIC DNA]</scope>
    <source>
        <strain evidence="1 2">Egypt</strain>
    </source>
</reference>
<dbReference type="Proteomes" id="UP000272942">
    <property type="component" value="Unassembled WGS sequence"/>
</dbReference>
<reference evidence="3" key="1">
    <citation type="submission" date="2016-06" db="UniProtKB">
        <authorList>
            <consortium name="WormBaseParasite"/>
        </authorList>
    </citation>
    <scope>IDENTIFICATION</scope>
</reference>